<gene>
    <name evidence="2" type="primary">LOC142163216</name>
</gene>
<keyword evidence="1" id="KW-1185">Reference proteome</keyword>
<accession>A0AC58RV24</accession>
<dbReference type="Proteomes" id="UP000790787">
    <property type="component" value="Chromosome 8"/>
</dbReference>
<dbReference type="RefSeq" id="XP_075076579.1">
    <property type="nucleotide sequence ID" value="XM_075220478.1"/>
</dbReference>
<reference evidence="1" key="1">
    <citation type="journal article" date="2014" name="Nat. Commun.">
        <title>The tobacco genome sequence and its comparison with those of tomato and potato.</title>
        <authorList>
            <person name="Sierro N."/>
            <person name="Battey J.N."/>
            <person name="Ouadi S."/>
            <person name="Bakaher N."/>
            <person name="Bovet L."/>
            <person name="Willig A."/>
            <person name="Goepfert S."/>
            <person name="Peitsch M.C."/>
            <person name="Ivanov N.V."/>
        </authorList>
    </citation>
    <scope>NUCLEOTIDE SEQUENCE [LARGE SCALE GENOMIC DNA]</scope>
</reference>
<reference evidence="2" key="2">
    <citation type="submission" date="2025-08" db="UniProtKB">
        <authorList>
            <consortium name="RefSeq"/>
        </authorList>
    </citation>
    <scope>IDENTIFICATION</scope>
    <source>
        <tissue evidence="2">Leaf</tissue>
    </source>
</reference>
<proteinExistence type="predicted"/>
<name>A0AC58RV24_TOBAC</name>
<sequence length="308" mass="35730">MDASIHPGPYSRELLVLQGDHRSAHIWDGELMSQTLRARRVDDLWDFLRHRDLHERVVHRLQDMGFYRIIEIGRIQVDWALITVLIERWRPETHTFHLPIGEATITLQNVEVLYGLPVDGMPVSLPIAMRFLSRDAYLDILQQLTGFRPQDETASSGASRLTLSPIRQHLELLHPDITYDTEELLDELPYYSWGVAVLGYMYRQMCRASMGTQRDVCGFMPLLQVWAWERFLQFQPTRPQLPPTVAPLFLPLARSAIYVVYILYVVQAIGLHIVYLMGLQMQDYVGDPADALQDYSRRFVELVARTLQ</sequence>
<organism evidence="1 2">
    <name type="scientific">Nicotiana tabacum</name>
    <name type="common">Common tobacco</name>
    <dbReference type="NCBI Taxonomy" id="4097"/>
    <lineage>
        <taxon>Eukaryota</taxon>
        <taxon>Viridiplantae</taxon>
        <taxon>Streptophyta</taxon>
        <taxon>Embryophyta</taxon>
        <taxon>Tracheophyta</taxon>
        <taxon>Spermatophyta</taxon>
        <taxon>Magnoliopsida</taxon>
        <taxon>eudicotyledons</taxon>
        <taxon>Gunneridae</taxon>
        <taxon>Pentapetalae</taxon>
        <taxon>asterids</taxon>
        <taxon>lamiids</taxon>
        <taxon>Solanales</taxon>
        <taxon>Solanaceae</taxon>
        <taxon>Nicotianoideae</taxon>
        <taxon>Nicotianeae</taxon>
        <taxon>Nicotiana</taxon>
    </lineage>
</organism>
<evidence type="ECO:0000313" key="1">
    <source>
        <dbReference type="Proteomes" id="UP000790787"/>
    </source>
</evidence>
<protein>
    <submittedName>
        <fullName evidence="2">Serine/threonine-protein phosphatase 7 long form homolog</fullName>
    </submittedName>
</protein>
<evidence type="ECO:0000313" key="2">
    <source>
        <dbReference type="RefSeq" id="XP_075076579.1"/>
    </source>
</evidence>